<keyword evidence="7" id="KW-0449">Lipoprotein</keyword>
<evidence type="ECO:0000256" key="8">
    <source>
        <dbReference type="SAM" id="MobiDB-lite"/>
    </source>
</evidence>
<dbReference type="InterPro" id="IPR046936">
    <property type="entry name" value="BIM1-like"/>
</dbReference>
<feature type="domain" description="Copper acquisition factor BIM1-like" evidence="11">
    <location>
        <begin position="37"/>
        <end position="183"/>
    </location>
</feature>
<comment type="subcellular location">
    <subcellularLocation>
        <location evidence="1">Cell membrane</location>
        <topology evidence="1">Lipid-anchor</topology>
        <topology evidence="1">GPI-anchor</topology>
    </subcellularLocation>
</comment>
<keyword evidence="6" id="KW-0325">Glycoprotein</keyword>
<evidence type="ECO:0000256" key="9">
    <source>
        <dbReference type="SAM" id="Phobius"/>
    </source>
</evidence>
<proteinExistence type="predicted"/>
<evidence type="ECO:0000313" key="12">
    <source>
        <dbReference type="EMBL" id="PVI05623.1"/>
    </source>
</evidence>
<evidence type="ECO:0000256" key="10">
    <source>
        <dbReference type="SAM" id="SignalP"/>
    </source>
</evidence>
<keyword evidence="3" id="KW-0336">GPI-anchor</keyword>
<reference evidence="12 13" key="1">
    <citation type="journal article" date="2018" name="Sci. Rep.">
        <title>Comparative genomics provides insights into the lifestyle and reveals functional heterogeneity of dark septate endophytic fungi.</title>
        <authorList>
            <person name="Knapp D.G."/>
            <person name="Nemeth J.B."/>
            <person name="Barry K."/>
            <person name="Hainaut M."/>
            <person name="Henrissat B."/>
            <person name="Johnson J."/>
            <person name="Kuo A."/>
            <person name="Lim J.H.P."/>
            <person name="Lipzen A."/>
            <person name="Nolan M."/>
            <person name="Ohm R.A."/>
            <person name="Tamas L."/>
            <person name="Grigoriev I.V."/>
            <person name="Spatafora J.W."/>
            <person name="Nagy L.G."/>
            <person name="Kovacs G.M."/>
        </authorList>
    </citation>
    <scope>NUCLEOTIDE SEQUENCE [LARGE SCALE GENOMIC DNA]</scope>
    <source>
        <strain evidence="12 13">DSE2036</strain>
    </source>
</reference>
<dbReference type="InterPro" id="IPR046530">
    <property type="entry name" value="BIM1-like_dom"/>
</dbReference>
<dbReference type="EMBL" id="KZ805313">
    <property type="protein sequence ID" value="PVI05623.1"/>
    <property type="molecule type" value="Genomic_DNA"/>
</dbReference>
<evidence type="ECO:0000256" key="1">
    <source>
        <dbReference type="ARBA" id="ARBA00004609"/>
    </source>
</evidence>
<evidence type="ECO:0000256" key="4">
    <source>
        <dbReference type="ARBA" id="ARBA00022729"/>
    </source>
</evidence>
<feature type="region of interest" description="Disordered" evidence="8">
    <location>
        <begin position="190"/>
        <end position="220"/>
    </location>
</feature>
<feature type="chain" id="PRO_5015929090" description="Copper acquisition factor BIM1-like domain-containing protein" evidence="10">
    <location>
        <begin position="24"/>
        <end position="280"/>
    </location>
</feature>
<keyword evidence="9" id="KW-0812">Transmembrane</keyword>
<keyword evidence="4 10" id="KW-0732">Signal</keyword>
<feature type="signal peptide" evidence="10">
    <location>
        <begin position="1"/>
        <end position="23"/>
    </location>
</feature>
<organism evidence="12 13">
    <name type="scientific">Periconia macrospinosa</name>
    <dbReference type="NCBI Taxonomy" id="97972"/>
    <lineage>
        <taxon>Eukaryota</taxon>
        <taxon>Fungi</taxon>
        <taxon>Dikarya</taxon>
        <taxon>Ascomycota</taxon>
        <taxon>Pezizomycotina</taxon>
        <taxon>Dothideomycetes</taxon>
        <taxon>Pleosporomycetidae</taxon>
        <taxon>Pleosporales</taxon>
        <taxon>Massarineae</taxon>
        <taxon>Periconiaceae</taxon>
        <taxon>Periconia</taxon>
    </lineage>
</organism>
<dbReference type="AlphaFoldDB" id="A0A2V1E4X4"/>
<evidence type="ECO:0000256" key="7">
    <source>
        <dbReference type="ARBA" id="ARBA00023288"/>
    </source>
</evidence>
<dbReference type="PANTHER" id="PTHR34992">
    <property type="entry name" value="HYPHAL ANASTAMOSIS-7 PROTEIN"/>
    <property type="match status" value="1"/>
</dbReference>
<gene>
    <name evidence="12" type="ORF">DM02DRAFT_610605</name>
</gene>
<evidence type="ECO:0000256" key="5">
    <source>
        <dbReference type="ARBA" id="ARBA00023136"/>
    </source>
</evidence>
<sequence length="280" mass="29443">MHFHPRGARHILPLFSILACAQTDPKKHGEGEEGNSMGPVAFMWPPDRLWTAASDNVGPCGSPSGPGNRTSFPLSQGSVALSIADDAWQVAFRISYNNNPTKQSDFSNQVVSNISDIDPGHQCYKLNTLEGITSGQNATIQLEYWSEFEGENDGKNQTFFACSDVTFVEAKDFTSQVPCFNVTSDDFDAPTPSGSSSLPSSTSLTSTSSPPAAPPSGGLSSGAKAGIAVGSIVGGLLVLGAVALFLFRRGKGIGLKKRESYELRASKLGAGDEEASCKSA</sequence>
<evidence type="ECO:0000313" key="13">
    <source>
        <dbReference type="Proteomes" id="UP000244855"/>
    </source>
</evidence>
<protein>
    <recommendedName>
        <fullName evidence="11">Copper acquisition factor BIM1-like domain-containing protein</fullName>
    </recommendedName>
</protein>
<feature type="transmembrane region" description="Helical" evidence="9">
    <location>
        <begin position="225"/>
        <end position="247"/>
    </location>
</feature>
<dbReference type="Proteomes" id="UP000244855">
    <property type="component" value="Unassembled WGS sequence"/>
</dbReference>
<keyword evidence="2" id="KW-1003">Cell membrane</keyword>
<dbReference type="PANTHER" id="PTHR34992:SF5">
    <property type="entry name" value="ANCHORED PROTEIN, PUTATIVE (AFU_ORTHOLOGUE AFUA_6G02800)-RELATED"/>
    <property type="match status" value="1"/>
</dbReference>
<keyword evidence="13" id="KW-1185">Reference proteome</keyword>
<evidence type="ECO:0000256" key="3">
    <source>
        <dbReference type="ARBA" id="ARBA00022622"/>
    </source>
</evidence>
<name>A0A2V1E4X4_9PLEO</name>
<dbReference type="Pfam" id="PF20238">
    <property type="entry name" value="BIM1-like_dom"/>
    <property type="match status" value="1"/>
</dbReference>
<keyword evidence="5 9" id="KW-0472">Membrane</keyword>
<dbReference type="GO" id="GO:0005886">
    <property type="term" value="C:plasma membrane"/>
    <property type="evidence" value="ECO:0007669"/>
    <property type="project" value="UniProtKB-SubCell"/>
</dbReference>
<dbReference type="STRING" id="97972.A0A2V1E4X4"/>
<evidence type="ECO:0000259" key="11">
    <source>
        <dbReference type="Pfam" id="PF20238"/>
    </source>
</evidence>
<evidence type="ECO:0000256" key="6">
    <source>
        <dbReference type="ARBA" id="ARBA00023180"/>
    </source>
</evidence>
<dbReference type="PROSITE" id="PS51257">
    <property type="entry name" value="PROKAR_LIPOPROTEIN"/>
    <property type="match status" value="1"/>
</dbReference>
<dbReference type="CDD" id="cd21176">
    <property type="entry name" value="LPMO_auxiliary-like"/>
    <property type="match status" value="1"/>
</dbReference>
<evidence type="ECO:0000256" key="2">
    <source>
        <dbReference type="ARBA" id="ARBA00022475"/>
    </source>
</evidence>
<dbReference type="GO" id="GO:0098552">
    <property type="term" value="C:side of membrane"/>
    <property type="evidence" value="ECO:0007669"/>
    <property type="project" value="UniProtKB-KW"/>
</dbReference>
<dbReference type="OrthoDB" id="2587363at2759"/>
<keyword evidence="9" id="KW-1133">Transmembrane helix</keyword>
<accession>A0A2V1E4X4</accession>